<protein>
    <submittedName>
        <fullName evidence="1">Serine-arginine protein 55</fullName>
    </submittedName>
</protein>
<name>A0ACC2S930_9FUNG</name>
<proteinExistence type="predicted"/>
<gene>
    <name evidence="1" type="primary">B52_2</name>
    <name evidence="1" type="ORF">DSO57_1008603</name>
</gene>
<keyword evidence="2" id="KW-1185">Reference proteome</keyword>
<comment type="caution">
    <text evidence="1">The sequence shown here is derived from an EMBL/GenBank/DDBJ whole genome shotgun (WGS) entry which is preliminary data.</text>
</comment>
<dbReference type="EMBL" id="QTSX02005706">
    <property type="protein sequence ID" value="KAJ9058793.1"/>
    <property type="molecule type" value="Genomic_DNA"/>
</dbReference>
<sequence length="326" mass="37665">MGTRLFIGHLARGTSQDELENFLRGYGEIREIAIIERYGFVEFRNPKDAADALQDLHGRNFRGERIIIEYARSRNAPRERRETRRPGPTRSGHRLIVENVSSRANWQDLKDHMRRAGEVCFADVHKERFGEGVVEFERYDDLKYALEKLQDSDFHGKRIHLVEDSRGGQGSRPSRRGRSRSRSPRRARSYSRSPRRGRGHSPRRSPPRRSRRSPSPRRSPPRRMPSRSRSPRQSTRPRRSATRSRSPQNPESRGSSRSRHGQTPHDSPMRNSAPGVEFDDNPDREEAGEVRSAESPRSEGRVSPYVDPEPIVEMDRSHDHVASDEI</sequence>
<evidence type="ECO:0000313" key="2">
    <source>
        <dbReference type="Proteomes" id="UP001165960"/>
    </source>
</evidence>
<dbReference type="Proteomes" id="UP001165960">
    <property type="component" value="Unassembled WGS sequence"/>
</dbReference>
<accession>A0ACC2S930</accession>
<reference evidence="1" key="1">
    <citation type="submission" date="2022-04" db="EMBL/GenBank/DDBJ databases">
        <title>Genome of the entomopathogenic fungus Entomophthora muscae.</title>
        <authorList>
            <person name="Elya C."/>
            <person name="Lovett B.R."/>
            <person name="Lee E."/>
            <person name="Macias A.M."/>
            <person name="Hajek A.E."/>
            <person name="De Bivort B.L."/>
            <person name="Kasson M.T."/>
            <person name="De Fine Licht H.H."/>
            <person name="Stajich J.E."/>
        </authorList>
    </citation>
    <scope>NUCLEOTIDE SEQUENCE</scope>
    <source>
        <strain evidence="1">Berkeley</strain>
    </source>
</reference>
<evidence type="ECO:0000313" key="1">
    <source>
        <dbReference type="EMBL" id="KAJ9058793.1"/>
    </source>
</evidence>
<organism evidence="1 2">
    <name type="scientific">Entomophthora muscae</name>
    <dbReference type="NCBI Taxonomy" id="34485"/>
    <lineage>
        <taxon>Eukaryota</taxon>
        <taxon>Fungi</taxon>
        <taxon>Fungi incertae sedis</taxon>
        <taxon>Zoopagomycota</taxon>
        <taxon>Entomophthoromycotina</taxon>
        <taxon>Entomophthoromycetes</taxon>
        <taxon>Entomophthorales</taxon>
        <taxon>Entomophthoraceae</taxon>
        <taxon>Entomophthora</taxon>
    </lineage>
</organism>